<dbReference type="OrthoDB" id="9808686at2"/>
<evidence type="ECO:0000259" key="9">
    <source>
        <dbReference type="PROSITE" id="PS51012"/>
    </source>
</evidence>
<evidence type="ECO:0000313" key="11">
    <source>
        <dbReference type="Proteomes" id="UP000269265"/>
    </source>
</evidence>
<dbReference type="AlphaFoldDB" id="A0A3R8S6Y3"/>
<evidence type="ECO:0000256" key="4">
    <source>
        <dbReference type="ARBA" id="ARBA00022475"/>
    </source>
</evidence>
<feature type="transmembrane region" description="Helical" evidence="8">
    <location>
        <begin position="351"/>
        <end position="371"/>
    </location>
</feature>
<name>A0A3R8S6Y3_9BURK</name>
<keyword evidence="4" id="KW-1003">Cell membrane</keyword>
<feature type="transmembrane region" description="Helical" evidence="8">
    <location>
        <begin position="299"/>
        <end position="316"/>
    </location>
</feature>
<sequence length="382" mass="41776">MTHTTSPGGGFWRRFTALLRKETRQMLRDRSNLAVGLLLPVVLILLFGYGLSFDVKNAPVAVVMEDHSPQARDMLAGLQGSPYIAPVWMTSMVEAEQRMRAGEVNAIVRVPQDFSRELGLGHGRIQLVLNGVDSNTAAAVEGYVGGALATWAQQQADRAGGKPNGVGSVQVVQRMWFNEANTSTWYLVPGLIALVMTLIGAFLTSLLIAREWERGTLEPLFVTPVRPLEIVLAKLVPYLAVGAIDLAMCLLAAHFLFEVPMRGSLVVIVIASMLYLAVSLLLGLFISGRTRNQFEASQMALLTSFMPAMMLSGFVFDLRNVPVVVQVISQLLPATHFMGLIKTLFLAGNHWPMILCDGGILALYVLVLLFATRRTLRKTLDA</sequence>
<evidence type="ECO:0000256" key="3">
    <source>
        <dbReference type="ARBA" id="ARBA00022448"/>
    </source>
</evidence>
<evidence type="ECO:0000313" key="10">
    <source>
        <dbReference type="EMBL" id="RRS02947.1"/>
    </source>
</evidence>
<proteinExistence type="inferred from homology"/>
<dbReference type="InterPro" id="IPR047817">
    <property type="entry name" value="ABC2_TM_bact-type"/>
</dbReference>
<feature type="transmembrane region" description="Helical" evidence="8">
    <location>
        <begin position="33"/>
        <end position="51"/>
    </location>
</feature>
<evidence type="ECO:0000256" key="1">
    <source>
        <dbReference type="ARBA" id="ARBA00004651"/>
    </source>
</evidence>
<comment type="caution">
    <text evidence="10">The sequence shown here is derived from an EMBL/GenBank/DDBJ whole genome shotgun (WGS) entry which is preliminary data.</text>
</comment>
<evidence type="ECO:0000256" key="2">
    <source>
        <dbReference type="ARBA" id="ARBA00007783"/>
    </source>
</evidence>
<dbReference type="InterPro" id="IPR013525">
    <property type="entry name" value="ABC2_TM"/>
</dbReference>
<dbReference type="InterPro" id="IPR051449">
    <property type="entry name" value="ABC-2_transporter_component"/>
</dbReference>
<dbReference type="Pfam" id="PF12698">
    <property type="entry name" value="ABC2_membrane_3"/>
    <property type="match status" value="1"/>
</dbReference>
<keyword evidence="7 8" id="KW-0472">Membrane</keyword>
<evidence type="ECO:0000256" key="8">
    <source>
        <dbReference type="SAM" id="Phobius"/>
    </source>
</evidence>
<keyword evidence="11" id="KW-1185">Reference proteome</keyword>
<keyword evidence="3" id="KW-0813">Transport</keyword>
<dbReference type="EMBL" id="RSED01000017">
    <property type="protein sequence ID" value="RRS02947.1"/>
    <property type="molecule type" value="Genomic_DNA"/>
</dbReference>
<comment type="similarity">
    <text evidence="2">Belongs to the ABC-2 integral membrane protein family.</text>
</comment>
<dbReference type="Gene3D" id="3.40.1710.10">
    <property type="entry name" value="abc type-2 transporter like domain"/>
    <property type="match status" value="1"/>
</dbReference>
<dbReference type="PANTHER" id="PTHR30294:SF29">
    <property type="entry name" value="MULTIDRUG ABC TRANSPORTER PERMEASE YBHS-RELATED"/>
    <property type="match status" value="1"/>
</dbReference>
<organism evidence="10 11">
    <name type="scientific">Aquabacterium soli</name>
    <dbReference type="NCBI Taxonomy" id="2493092"/>
    <lineage>
        <taxon>Bacteria</taxon>
        <taxon>Pseudomonadati</taxon>
        <taxon>Pseudomonadota</taxon>
        <taxon>Betaproteobacteria</taxon>
        <taxon>Burkholderiales</taxon>
        <taxon>Aquabacterium</taxon>
    </lineage>
</organism>
<evidence type="ECO:0000256" key="6">
    <source>
        <dbReference type="ARBA" id="ARBA00022989"/>
    </source>
</evidence>
<dbReference type="GO" id="GO:0005886">
    <property type="term" value="C:plasma membrane"/>
    <property type="evidence" value="ECO:0007669"/>
    <property type="project" value="UniProtKB-SubCell"/>
</dbReference>
<dbReference type="PROSITE" id="PS51012">
    <property type="entry name" value="ABC_TM2"/>
    <property type="match status" value="1"/>
</dbReference>
<keyword evidence="6 8" id="KW-1133">Transmembrane helix</keyword>
<feature type="transmembrane region" description="Helical" evidence="8">
    <location>
        <begin position="263"/>
        <end position="287"/>
    </location>
</feature>
<feature type="transmembrane region" description="Helical" evidence="8">
    <location>
        <begin position="235"/>
        <end position="257"/>
    </location>
</feature>
<comment type="subcellular location">
    <subcellularLocation>
        <location evidence="1">Cell membrane</location>
        <topology evidence="1">Multi-pass membrane protein</topology>
    </subcellularLocation>
</comment>
<feature type="transmembrane region" description="Helical" evidence="8">
    <location>
        <begin position="185"/>
        <end position="209"/>
    </location>
</feature>
<gene>
    <name evidence="10" type="ORF">EIP75_18395</name>
</gene>
<dbReference type="PANTHER" id="PTHR30294">
    <property type="entry name" value="MEMBRANE COMPONENT OF ABC TRANSPORTER YHHJ-RELATED"/>
    <property type="match status" value="1"/>
</dbReference>
<feature type="domain" description="ABC transmembrane type-2" evidence="9">
    <location>
        <begin position="125"/>
        <end position="379"/>
    </location>
</feature>
<dbReference type="Proteomes" id="UP000269265">
    <property type="component" value="Unassembled WGS sequence"/>
</dbReference>
<reference evidence="10 11" key="1">
    <citation type="submission" date="2018-12" db="EMBL/GenBank/DDBJ databases">
        <title>The whole draft genome of Aquabacterium sp. SJQ9.</title>
        <authorList>
            <person name="Sun L."/>
            <person name="Gao X."/>
            <person name="Chen W."/>
            <person name="Huang K."/>
        </authorList>
    </citation>
    <scope>NUCLEOTIDE SEQUENCE [LARGE SCALE GENOMIC DNA]</scope>
    <source>
        <strain evidence="10 11">SJQ9</strain>
    </source>
</reference>
<keyword evidence="5 8" id="KW-0812">Transmembrane</keyword>
<accession>A0A3R8S6Y3</accession>
<evidence type="ECO:0000256" key="7">
    <source>
        <dbReference type="ARBA" id="ARBA00023136"/>
    </source>
</evidence>
<protein>
    <submittedName>
        <fullName evidence="10">ABC transporter permease</fullName>
    </submittedName>
</protein>
<dbReference type="GO" id="GO:0140359">
    <property type="term" value="F:ABC-type transporter activity"/>
    <property type="evidence" value="ECO:0007669"/>
    <property type="project" value="InterPro"/>
</dbReference>
<evidence type="ECO:0000256" key="5">
    <source>
        <dbReference type="ARBA" id="ARBA00022692"/>
    </source>
</evidence>